<keyword evidence="1" id="KW-0285">Flavoprotein</keyword>
<keyword evidence="3" id="KW-0560">Oxidoreductase</keyword>
<dbReference type="PANTHER" id="PTHR23023">
    <property type="entry name" value="DIMETHYLANILINE MONOOXYGENASE"/>
    <property type="match status" value="1"/>
</dbReference>
<dbReference type="OrthoDB" id="2915840at2759"/>
<protein>
    <recommendedName>
        <fullName evidence="6">L-ornithine N(5)-oxygenase</fullName>
    </recommendedName>
</protein>
<keyword evidence="2" id="KW-0274">FAD</keyword>
<dbReference type="GO" id="GO:0016491">
    <property type="term" value="F:oxidoreductase activity"/>
    <property type="evidence" value="ECO:0007669"/>
    <property type="project" value="UniProtKB-KW"/>
</dbReference>
<sequence>MSDTLSTEHFELVVIEAGRAPRRRVNSLYWWIMSLQRTFPGLKTNNLFGTYQVPDFPMDEARFGVKKGEHVPAKKVFEYLQALVKDRGLQQHIQYITKVRVVEQVREGWKLHVSISNSNATEVAAVIYASKLIVAVGLTNQASMPRYPTSPDFESIVTHSSGFASQFSEIMKEGTHTLVVGGGKSAWDIAYACATQPNSTATLLIRSSGNGPSWMAPSHVTLLGLWLEKLVFTRFFGYMSPCPWAEMIMSIFWQILGDDVIQLNKLHNYPETEKLRPWWDAFEAGNGLSIMNYPTSWFDLMRQGKIKIVIDEIEQFGNRIDVQVKSRETIKVDAVVCATGWKTGGGIEFKSEGLRYQLGLVTNEIYERYHFLKTRDTSRVHHPDSALRFTAISQYVQQPYRLHRFLVPPAFLEQRSIGFADGTVKLPQASSEKIRREVYRDTQYCALRHAMRCGDVYPDMVFDSLPYFDALLRDLGLEDKRKGTVLGCKHWVAESFQSYGPKDYEGLVDEWKRMMASEAGAK</sequence>
<evidence type="ECO:0000313" key="4">
    <source>
        <dbReference type="EMBL" id="KAF9731463.1"/>
    </source>
</evidence>
<evidence type="ECO:0000256" key="3">
    <source>
        <dbReference type="ARBA" id="ARBA00023002"/>
    </source>
</evidence>
<dbReference type="EMBL" id="WJXW01000012">
    <property type="protein sequence ID" value="KAF9731463.1"/>
    <property type="molecule type" value="Genomic_DNA"/>
</dbReference>
<dbReference type="Pfam" id="PF13738">
    <property type="entry name" value="Pyr_redox_3"/>
    <property type="match status" value="1"/>
</dbReference>
<accession>A0A9P6GA14</accession>
<dbReference type="AlphaFoldDB" id="A0A9P6GA14"/>
<evidence type="ECO:0000313" key="5">
    <source>
        <dbReference type="Proteomes" id="UP000756921"/>
    </source>
</evidence>
<evidence type="ECO:0000256" key="1">
    <source>
        <dbReference type="ARBA" id="ARBA00022630"/>
    </source>
</evidence>
<organism evidence="4 5">
    <name type="scientific">Paraphaeosphaeria minitans</name>
    <dbReference type="NCBI Taxonomy" id="565426"/>
    <lineage>
        <taxon>Eukaryota</taxon>
        <taxon>Fungi</taxon>
        <taxon>Dikarya</taxon>
        <taxon>Ascomycota</taxon>
        <taxon>Pezizomycotina</taxon>
        <taxon>Dothideomycetes</taxon>
        <taxon>Pleosporomycetidae</taxon>
        <taxon>Pleosporales</taxon>
        <taxon>Massarineae</taxon>
        <taxon>Didymosphaeriaceae</taxon>
        <taxon>Paraphaeosphaeria</taxon>
    </lineage>
</organism>
<dbReference type="SUPFAM" id="SSF51905">
    <property type="entry name" value="FAD/NAD(P)-binding domain"/>
    <property type="match status" value="1"/>
</dbReference>
<dbReference type="Proteomes" id="UP000756921">
    <property type="component" value="Unassembled WGS sequence"/>
</dbReference>
<evidence type="ECO:0000256" key="2">
    <source>
        <dbReference type="ARBA" id="ARBA00022827"/>
    </source>
</evidence>
<proteinExistence type="predicted"/>
<gene>
    <name evidence="4" type="ORF">PMIN01_10480</name>
</gene>
<dbReference type="Gene3D" id="3.50.50.60">
    <property type="entry name" value="FAD/NAD(P)-binding domain"/>
    <property type="match status" value="1"/>
</dbReference>
<dbReference type="InterPro" id="IPR036188">
    <property type="entry name" value="FAD/NAD-bd_sf"/>
</dbReference>
<dbReference type="InterPro" id="IPR050346">
    <property type="entry name" value="FMO-like"/>
</dbReference>
<comment type="caution">
    <text evidence="4">The sequence shown here is derived from an EMBL/GenBank/DDBJ whole genome shotgun (WGS) entry which is preliminary data.</text>
</comment>
<evidence type="ECO:0008006" key="6">
    <source>
        <dbReference type="Google" id="ProtNLM"/>
    </source>
</evidence>
<reference evidence="4" key="1">
    <citation type="journal article" date="2020" name="Mol. Plant Microbe Interact.">
        <title>Genome Sequence of the Biocontrol Agent Coniothyrium minitans strain Conio (IMI 134523).</title>
        <authorList>
            <person name="Patel D."/>
            <person name="Shittu T.A."/>
            <person name="Baroncelli R."/>
            <person name="Muthumeenakshi S."/>
            <person name="Osborne T.H."/>
            <person name="Janganan T.K."/>
            <person name="Sreenivasaprasad S."/>
        </authorList>
    </citation>
    <scope>NUCLEOTIDE SEQUENCE</scope>
    <source>
        <strain evidence="4">Conio</strain>
    </source>
</reference>
<keyword evidence="5" id="KW-1185">Reference proteome</keyword>
<name>A0A9P6GA14_9PLEO</name>